<dbReference type="EMBL" id="SMFX01000001">
    <property type="protein sequence ID" value="TCK17636.1"/>
    <property type="molecule type" value="Genomic_DNA"/>
</dbReference>
<organism evidence="1 2">
    <name type="scientific">Thiogranum longum</name>
    <dbReference type="NCBI Taxonomy" id="1537524"/>
    <lineage>
        <taxon>Bacteria</taxon>
        <taxon>Pseudomonadati</taxon>
        <taxon>Pseudomonadota</taxon>
        <taxon>Gammaproteobacteria</taxon>
        <taxon>Chromatiales</taxon>
        <taxon>Ectothiorhodospiraceae</taxon>
        <taxon>Thiogranum</taxon>
    </lineage>
</organism>
<dbReference type="SUPFAM" id="SSF55961">
    <property type="entry name" value="Bet v1-like"/>
    <property type="match status" value="1"/>
</dbReference>
<sequence>MNPKNIHHETLIRTTPEQMWKVLSQYGNVSRFHGGVVESHAETGSENTASPGCERVCHIVDMGLKITLKERITDYEEGRSYKYEVYEWKNFPVREMSFTFTILDSTSDHTRLAIDINYLAKPALLTPLLVPKMKGLARDVLLGYKHYVETGERRVPIGTLKKHYRNQQPATA</sequence>
<accession>A0A4V2PGP5</accession>
<keyword evidence="2" id="KW-1185">Reference proteome</keyword>
<name>A0A4V2PGP5_9GAMM</name>
<dbReference type="CDD" id="cd07821">
    <property type="entry name" value="PYR_PYL_RCAR_like"/>
    <property type="match status" value="1"/>
</dbReference>
<dbReference type="InterPro" id="IPR019587">
    <property type="entry name" value="Polyketide_cyclase/dehydratase"/>
</dbReference>
<dbReference type="RefSeq" id="WP_132971499.1">
    <property type="nucleotide sequence ID" value="NZ_SMFX01000001.1"/>
</dbReference>
<dbReference type="Gene3D" id="3.30.530.20">
    <property type="match status" value="1"/>
</dbReference>
<comment type="caution">
    <text evidence="1">The sequence shown here is derived from an EMBL/GenBank/DDBJ whole genome shotgun (WGS) entry which is preliminary data.</text>
</comment>
<dbReference type="OrthoDB" id="1364128at2"/>
<dbReference type="AlphaFoldDB" id="A0A4V2PGP5"/>
<dbReference type="Pfam" id="PF10604">
    <property type="entry name" value="Polyketide_cyc2"/>
    <property type="match status" value="1"/>
</dbReference>
<gene>
    <name evidence="1" type="ORF">DFR30_0871</name>
</gene>
<protein>
    <submittedName>
        <fullName evidence="1">Polyketide cyclase/dehydrase/lipid transport protein</fullName>
    </submittedName>
</protein>
<reference evidence="1 2" key="1">
    <citation type="submission" date="2019-03" db="EMBL/GenBank/DDBJ databases">
        <title>Genomic Encyclopedia of Type Strains, Phase IV (KMG-IV): sequencing the most valuable type-strain genomes for metagenomic binning, comparative biology and taxonomic classification.</title>
        <authorList>
            <person name="Goeker M."/>
        </authorList>
    </citation>
    <scope>NUCLEOTIDE SEQUENCE [LARGE SCALE GENOMIC DNA]</scope>
    <source>
        <strain evidence="1 2">DSM 19610</strain>
    </source>
</reference>
<evidence type="ECO:0000313" key="2">
    <source>
        <dbReference type="Proteomes" id="UP000295707"/>
    </source>
</evidence>
<dbReference type="InterPro" id="IPR023393">
    <property type="entry name" value="START-like_dom_sf"/>
</dbReference>
<evidence type="ECO:0000313" key="1">
    <source>
        <dbReference type="EMBL" id="TCK17636.1"/>
    </source>
</evidence>
<dbReference type="Proteomes" id="UP000295707">
    <property type="component" value="Unassembled WGS sequence"/>
</dbReference>
<proteinExistence type="predicted"/>